<dbReference type="InterPro" id="IPR017853">
    <property type="entry name" value="GH"/>
</dbReference>
<dbReference type="Gene3D" id="2.60.120.260">
    <property type="entry name" value="Galactose-binding domain-like"/>
    <property type="match status" value="1"/>
</dbReference>
<dbReference type="PRINTS" id="PR00742">
    <property type="entry name" value="GLHYDRLASE35"/>
</dbReference>
<dbReference type="Proteomes" id="UP001164761">
    <property type="component" value="Chromosome"/>
</dbReference>
<dbReference type="Gene3D" id="3.20.20.80">
    <property type="entry name" value="Glycosidases"/>
    <property type="match status" value="1"/>
</dbReference>
<evidence type="ECO:0000259" key="3">
    <source>
        <dbReference type="Pfam" id="PF01301"/>
    </source>
</evidence>
<dbReference type="InterPro" id="IPR001944">
    <property type="entry name" value="Glycoside_Hdrlase_35"/>
</dbReference>
<proteinExistence type="inferred from homology"/>
<dbReference type="InterPro" id="IPR031330">
    <property type="entry name" value="Gly_Hdrlase_35_cat"/>
</dbReference>
<evidence type="ECO:0000313" key="4">
    <source>
        <dbReference type="EMBL" id="WAH43942.1"/>
    </source>
</evidence>
<name>A0ABY6ZNC4_9BACL</name>
<evidence type="ECO:0000256" key="2">
    <source>
        <dbReference type="RuleBase" id="RU003679"/>
    </source>
</evidence>
<evidence type="ECO:0000313" key="5">
    <source>
        <dbReference type="Proteomes" id="UP001164761"/>
    </source>
</evidence>
<protein>
    <submittedName>
        <fullName evidence="4">Beta-galactosidase</fullName>
    </submittedName>
</protein>
<comment type="similarity">
    <text evidence="1 2">Belongs to the glycosyl hydrolase 35 family.</text>
</comment>
<evidence type="ECO:0000256" key="1">
    <source>
        <dbReference type="ARBA" id="ARBA00009809"/>
    </source>
</evidence>
<sequence length="831" mass="92581">MRRISEDVLFVSSLFYFRLPKHSWLDRLQKVKAAGYNAIDVYIPWNFHEPIRGQYRFTDEADIETFLDLAAETELRVIARPGPYICSEWDGGAIPAWLYNNDQLQLRQNDALWLAEVKRWYDIILPKLLPYQLTKGGPVIALQVENELDFYPCRDVKGYIEALFDMVRKSGFDIPITACIGQGDILGATGESDRVIPMANIYPSKFDDPNLESLLEQYTEYARSHDFVPMTMETNRDILTLSRLVASGFQAMSPYLMTSGVHIGPWNGINNWGAYPSYITTDYDFGGMISADGTLRESFYENRILTSIVKSLEEIFVSGSAHTLSIEKQPDAAPSLMYRQVTAPQGSVTFAFNLSDAPVEEHVEIDGYQCSLVVPAKMYTTVATQVFLGQADHKYRFSTSGNVIRYKQDDDNTYTIGLTSFSDIVDFTIHTDTTLQGLVGDVEVDSCPGAISFRMSLEFGMSILTFSDGTKIKLVTAPMKDAGRLWDIQNGGLLLGPRYVKQNNSANEHQVSLQVDVDQNEVFLLMDTGDIQQLELTAGCGNEIHESITLEFREHESLRMILEQESALSTKNPISMEEANILAGRAMYQSTIKRELNGIKVSGAADLVWVFVNGDFQGCYAPGGNGFECSFGKSFRGENELTIVTESWGHTNFHDTHAPSLRTGARKGILGTVSTLPLGEPITGWVTSTVKKETGSSIQISDSESWPILCSRGNGKRIRGEIKLSSADCRDIYLKLTGENGRADVYLNGVDIGRAWFGPHLNPRLVGGRANRLWLRPDLLNEDGTGEILIDFISTDDGIIHHPTLEREDQLTKTRDIPLVLTSDGVSVVSH</sequence>
<dbReference type="RefSeq" id="WP_268007847.1">
    <property type="nucleotide sequence ID" value="NZ_BSUT01000001.1"/>
</dbReference>
<accession>A0ABY6ZNC4</accession>
<feature type="domain" description="Glycoside hydrolase 35 catalytic" evidence="3">
    <location>
        <begin position="8"/>
        <end position="305"/>
    </location>
</feature>
<organism evidence="4 5">
    <name type="scientific">Alicyclobacillus fastidiosus</name>
    <dbReference type="NCBI Taxonomy" id="392011"/>
    <lineage>
        <taxon>Bacteria</taxon>
        <taxon>Bacillati</taxon>
        <taxon>Bacillota</taxon>
        <taxon>Bacilli</taxon>
        <taxon>Bacillales</taxon>
        <taxon>Alicyclobacillaceae</taxon>
        <taxon>Alicyclobacillus</taxon>
    </lineage>
</organism>
<dbReference type="EMBL" id="CP104067">
    <property type="protein sequence ID" value="WAH43942.1"/>
    <property type="molecule type" value="Genomic_DNA"/>
</dbReference>
<keyword evidence="5" id="KW-1185">Reference proteome</keyword>
<reference evidence="4" key="1">
    <citation type="submission" date="2022-08" db="EMBL/GenBank/DDBJ databases">
        <title>Alicyclobacillus fastidiosus DSM 17978, complete genome.</title>
        <authorList>
            <person name="Wang Q."/>
            <person name="Cai R."/>
            <person name="Wang Z."/>
        </authorList>
    </citation>
    <scope>NUCLEOTIDE SEQUENCE</scope>
    <source>
        <strain evidence="4">DSM 17978</strain>
    </source>
</reference>
<dbReference type="Pfam" id="PF01301">
    <property type="entry name" value="Glyco_hydro_35"/>
    <property type="match status" value="1"/>
</dbReference>
<dbReference type="PANTHER" id="PTHR23421">
    <property type="entry name" value="BETA-GALACTOSIDASE RELATED"/>
    <property type="match status" value="1"/>
</dbReference>
<gene>
    <name evidence="4" type="ORF">NZD89_11460</name>
</gene>
<dbReference type="SUPFAM" id="SSF51445">
    <property type="entry name" value="(Trans)glycosidases"/>
    <property type="match status" value="1"/>
</dbReference>